<evidence type="ECO:0000256" key="1">
    <source>
        <dbReference type="ARBA" id="ARBA00023242"/>
    </source>
</evidence>
<dbReference type="PANTHER" id="PTHR38791">
    <property type="entry name" value="ZN(II)2CYS6 TRANSCRIPTION FACTOR (EUROFUNG)-RELATED-RELATED"/>
    <property type="match status" value="1"/>
</dbReference>
<dbReference type="SUPFAM" id="SSF57701">
    <property type="entry name" value="Zn2/Cys6 DNA-binding domain"/>
    <property type="match status" value="1"/>
</dbReference>
<dbReference type="InterPro" id="IPR021858">
    <property type="entry name" value="Fun_TF"/>
</dbReference>
<dbReference type="InterPro" id="IPR036864">
    <property type="entry name" value="Zn2-C6_fun-type_DNA-bd_sf"/>
</dbReference>
<proteinExistence type="predicted"/>
<dbReference type="InterPro" id="IPR053175">
    <property type="entry name" value="DHMBA_Reg_Transcription_Factor"/>
</dbReference>
<dbReference type="Gene3D" id="4.10.240.10">
    <property type="entry name" value="Zn(2)-C6 fungal-type DNA-binding domain"/>
    <property type="match status" value="1"/>
</dbReference>
<evidence type="ECO:0000259" key="2">
    <source>
        <dbReference type="PROSITE" id="PS50048"/>
    </source>
</evidence>
<dbReference type="SMART" id="SM00066">
    <property type="entry name" value="GAL4"/>
    <property type="match status" value="1"/>
</dbReference>
<organism evidence="3 4">
    <name type="scientific">Phialocephala subalpina</name>
    <dbReference type="NCBI Taxonomy" id="576137"/>
    <lineage>
        <taxon>Eukaryota</taxon>
        <taxon>Fungi</taxon>
        <taxon>Dikarya</taxon>
        <taxon>Ascomycota</taxon>
        <taxon>Pezizomycotina</taxon>
        <taxon>Leotiomycetes</taxon>
        <taxon>Helotiales</taxon>
        <taxon>Mollisiaceae</taxon>
        <taxon>Phialocephala</taxon>
        <taxon>Phialocephala fortinii species complex</taxon>
    </lineage>
</organism>
<dbReference type="STRING" id="576137.A0A1L7XEX3"/>
<keyword evidence="1" id="KW-0539">Nucleus</keyword>
<protein>
    <recommendedName>
        <fullName evidence="2">Zn(2)-C6 fungal-type domain-containing protein</fullName>
    </recommendedName>
</protein>
<reference evidence="3 4" key="1">
    <citation type="submission" date="2016-03" db="EMBL/GenBank/DDBJ databases">
        <authorList>
            <person name="Ploux O."/>
        </authorList>
    </citation>
    <scope>NUCLEOTIDE SEQUENCE [LARGE SCALE GENOMIC DNA]</scope>
    <source>
        <strain evidence="3 4">UAMH 11012</strain>
    </source>
</reference>
<dbReference type="OrthoDB" id="5429770at2759"/>
<dbReference type="InterPro" id="IPR001138">
    <property type="entry name" value="Zn2Cys6_DnaBD"/>
</dbReference>
<dbReference type="Pfam" id="PF00172">
    <property type="entry name" value="Zn_clus"/>
    <property type="match status" value="1"/>
</dbReference>
<evidence type="ECO:0000313" key="4">
    <source>
        <dbReference type="Proteomes" id="UP000184330"/>
    </source>
</evidence>
<name>A0A1L7XEX3_9HELO</name>
<dbReference type="Proteomes" id="UP000184330">
    <property type="component" value="Unassembled WGS sequence"/>
</dbReference>
<dbReference type="CDD" id="cd00067">
    <property type="entry name" value="GAL4"/>
    <property type="match status" value="1"/>
</dbReference>
<sequence>MVYRGKPSPGCANCRKKRIKCNGERPACLQCTRVGKDCPGYRNPLDLMFCDQSNDVRSKFGGEQKPSPPSGIVQPETTSTCPSAMGTLEVGLEDHARGFFFHNYVLEDGYALSSYDYLPELYSQDFGPLHPAILAVGTAGLAVAISSPCILMAARRQYTLALSLTNGALRDPYKACEDATLVSILLLGLFEDLTCDNQQSMETWQQHISGCVALIPLRRPDQVQSKAGFKIFMQWRTQVLIGCLRRKQQVPEVVSQWSAELAK</sequence>
<dbReference type="PROSITE" id="PS00463">
    <property type="entry name" value="ZN2_CY6_FUNGAL_1"/>
    <property type="match status" value="1"/>
</dbReference>
<dbReference type="GO" id="GO:0008270">
    <property type="term" value="F:zinc ion binding"/>
    <property type="evidence" value="ECO:0007669"/>
    <property type="project" value="InterPro"/>
</dbReference>
<dbReference type="Pfam" id="PF11951">
    <property type="entry name" value="Fungal_trans_2"/>
    <property type="match status" value="1"/>
</dbReference>
<evidence type="ECO:0000313" key="3">
    <source>
        <dbReference type="EMBL" id="CZR63573.1"/>
    </source>
</evidence>
<gene>
    <name evidence="3" type="ORF">PAC_13470</name>
</gene>
<accession>A0A1L7XEX3</accession>
<dbReference type="EMBL" id="FJOG01000024">
    <property type="protein sequence ID" value="CZR63573.1"/>
    <property type="molecule type" value="Genomic_DNA"/>
</dbReference>
<dbReference type="GO" id="GO:0000981">
    <property type="term" value="F:DNA-binding transcription factor activity, RNA polymerase II-specific"/>
    <property type="evidence" value="ECO:0007669"/>
    <property type="project" value="InterPro"/>
</dbReference>
<dbReference type="PROSITE" id="PS50048">
    <property type="entry name" value="ZN2_CY6_FUNGAL_2"/>
    <property type="match status" value="1"/>
</dbReference>
<feature type="domain" description="Zn(2)-C6 fungal-type" evidence="2">
    <location>
        <begin position="10"/>
        <end position="38"/>
    </location>
</feature>
<dbReference type="AlphaFoldDB" id="A0A1L7XEX3"/>
<keyword evidence="4" id="KW-1185">Reference proteome</keyword>